<comment type="caution">
    <text evidence="8">The sequence shown here is derived from an EMBL/GenBank/DDBJ whole genome shotgun (WGS) entry which is preliminary data.</text>
</comment>
<dbReference type="GO" id="GO:0003729">
    <property type="term" value="F:mRNA binding"/>
    <property type="evidence" value="ECO:0007669"/>
    <property type="project" value="InterPro"/>
</dbReference>
<evidence type="ECO:0000313" key="8">
    <source>
        <dbReference type="EMBL" id="OZI43877.1"/>
    </source>
</evidence>
<dbReference type="RefSeq" id="WP_094804427.1">
    <property type="nucleotide sequence ID" value="NZ_NEVP01000016.1"/>
</dbReference>
<dbReference type="AlphaFoldDB" id="A0A261T3Q0"/>
<reference evidence="8 9" key="1">
    <citation type="submission" date="2017-05" db="EMBL/GenBank/DDBJ databases">
        <title>Complete and WGS of Bordetella genogroups.</title>
        <authorList>
            <person name="Spilker T."/>
            <person name="LiPuma J."/>
        </authorList>
    </citation>
    <scope>NUCLEOTIDE SEQUENCE [LARGE SCALE GENOMIC DNA]</scope>
    <source>
        <strain evidence="8 9">AU10456</strain>
    </source>
</reference>
<evidence type="ECO:0000256" key="6">
    <source>
        <dbReference type="ARBA" id="ARBA00022884"/>
    </source>
</evidence>
<dbReference type="Gene3D" id="3.30.920.30">
    <property type="entry name" value="Hypothetical protein"/>
    <property type="match status" value="1"/>
</dbReference>
<dbReference type="Proteomes" id="UP000216913">
    <property type="component" value="Unassembled WGS sequence"/>
</dbReference>
<evidence type="ECO:0000256" key="4">
    <source>
        <dbReference type="ARBA" id="ARBA00022759"/>
    </source>
</evidence>
<name>A0A261T3Q0_9BORD</name>
<dbReference type="Pfam" id="PF07927">
    <property type="entry name" value="HicA_toxin"/>
    <property type="match status" value="1"/>
</dbReference>
<gene>
    <name evidence="8" type="ORF">CAL25_23100</name>
</gene>
<protein>
    <submittedName>
        <fullName evidence="8">mRNA interferase</fullName>
    </submittedName>
</protein>
<sequence>MKQSEFVRWLRAQGAAFRHGSRHLKVYLNGRQTTLPRHPSHEIGESLRLRILKQLGL</sequence>
<dbReference type="GO" id="GO:0004519">
    <property type="term" value="F:endonuclease activity"/>
    <property type="evidence" value="ECO:0007669"/>
    <property type="project" value="UniProtKB-KW"/>
</dbReference>
<evidence type="ECO:0000256" key="2">
    <source>
        <dbReference type="ARBA" id="ARBA00022649"/>
    </source>
</evidence>
<keyword evidence="9" id="KW-1185">Reference proteome</keyword>
<dbReference type="InterPro" id="IPR038570">
    <property type="entry name" value="HicA_sf"/>
</dbReference>
<dbReference type="SUPFAM" id="SSF54786">
    <property type="entry name" value="YcfA/nrd intein domain"/>
    <property type="match status" value="1"/>
</dbReference>
<evidence type="ECO:0000256" key="3">
    <source>
        <dbReference type="ARBA" id="ARBA00022722"/>
    </source>
</evidence>
<dbReference type="GO" id="GO:0016787">
    <property type="term" value="F:hydrolase activity"/>
    <property type="evidence" value="ECO:0007669"/>
    <property type="project" value="UniProtKB-KW"/>
</dbReference>
<comment type="similarity">
    <text evidence="1">Belongs to the HicA mRNA interferase family.</text>
</comment>
<keyword evidence="3" id="KW-0540">Nuclease</keyword>
<evidence type="ECO:0000256" key="5">
    <source>
        <dbReference type="ARBA" id="ARBA00022801"/>
    </source>
</evidence>
<evidence type="ECO:0000256" key="7">
    <source>
        <dbReference type="ARBA" id="ARBA00023016"/>
    </source>
</evidence>
<organism evidence="8 9">
    <name type="scientific">Bordetella genomosp. 5</name>
    <dbReference type="NCBI Taxonomy" id="1395608"/>
    <lineage>
        <taxon>Bacteria</taxon>
        <taxon>Pseudomonadati</taxon>
        <taxon>Pseudomonadota</taxon>
        <taxon>Betaproteobacteria</taxon>
        <taxon>Burkholderiales</taxon>
        <taxon>Alcaligenaceae</taxon>
        <taxon>Bordetella</taxon>
    </lineage>
</organism>
<keyword evidence="5" id="KW-0378">Hydrolase</keyword>
<dbReference type="InterPro" id="IPR012933">
    <property type="entry name" value="HicA_mRNA_interferase"/>
</dbReference>
<accession>A0A261T3Q0</accession>
<dbReference type="OrthoDB" id="6699594at2"/>
<keyword evidence="2" id="KW-1277">Toxin-antitoxin system</keyword>
<dbReference type="EMBL" id="NEVP01000016">
    <property type="protein sequence ID" value="OZI43877.1"/>
    <property type="molecule type" value="Genomic_DNA"/>
</dbReference>
<keyword evidence="6" id="KW-0694">RNA-binding</keyword>
<keyword evidence="7" id="KW-0346">Stress response</keyword>
<evidence type="ECO:0000313" key="9">
    <source>
        <dbReference type="Proteomes" id="UP000216913"/>
    </source>
</evidence>
<proteinExistence type="inferred from homology"/>
<keyword evidence="4" id="KW-0255">Endonuclease</keyword>
<evidence type="ECO:0000256" key="1">
    <source>
        <dbReference type="ARBA" id="ARBA00006620"/>
    </source>
</evidence>